<feature type="transmembrane region" description="Helical" evidence="2">
    <location>
        <begin position="117"/>
        <end position="137"/>
    </location>
</feature>
<keyword evidence="2" id="KW-0812">Transmembrane</keyword>
<evidence type="ECO:0000256" key="1">
    <source>
        <dbReference type="SAM" id="MobiDB-lite"/>
    </source>
</evidence>
<organism evidence="3 4">
    <name type="scientific">Scylla paramamosain</name>
    <name type="common">Mud crab</name>
    <dbReference type="NCBI Taxonomy" id="85552"/>
    <lineage>
        <taxon>Eukaryota</taxon>
        <taxon>Metazoa</taxon>
        <taxon>Ecdysozoa</taxon>
        <taxon>Arthropoda</taxon>
        <taxon>Crustacea</taxon>
        <taxon>Multicrustacea</taxon>
        <taxon>Malacostraca</taxon>
        <taxon>Eumalacostraca</taxon>
        <taxon>Eucarida</taxon>
        <taxon>Decapoda</taxon>
        <taxon>Pleocyemata</taxon>
        <taxon>Brachyura</taxon>
        <taxon>Eubrachyura</taxon>
        <taxon>Portunoidea</taxon>
        <taxon>Portunidae</taxon>
        <taxon>Portuninae</taxon>
        <taxon>Scylla</taxon>
    </lineage>
</organism>
<evidence type="ECO:0000313" key="4">
    <source>
        <dbReference type="Proteomes" id="UP001487740"/>
    </source>
</evidence>
<evidence type="ECO:0000256" key="2">
    <source>
        <dbReference type="SAM" id="Phobius"/>
    </source>
</evidence>
<keyword evidence="2" id="KW-0472">Membrane</keyword>
<keyword evidence="2" id="KW-1133">Transmembrane helix</keyword>
<proteinExistence type="predicted"/>
<dbReference type="Proteomes" id="UP001487740">
    <property type="component" value="Unassembled WGS sequence"/>
</dbReference>
<evidence type="ECO:0000313" key="3">
    <source>
        <dbReference type="EMBL" id="KAK8405045.1"/>
    </source>
</evidence>
<dbReference type="AlphaFoldDB" id="A0AAW0V2F9"/>
<sequence length="300" mass="31748">MVVVVVVVQASQGSLALVAAHRRTLSAASFVTPSAPAPPSPLFSPLIIMSSSLSTCALGWVEVVELQVEVMCAALCGGAAPPLLHYLSSLHFTNRPSSSTYISIPARFCSQAGNVGAVLYVMQLGFVVVVVVVVMVVPEACLVDSQGYPHTLPFLHPTVSPRQVNTSGGQRLQVVVGGFWLVCPYHSPKPLLHPLHPESPAAGVKGVRGEGREGRTQRLQSPGEAETLACNNWPRYLACRGPIVVVVVVVVVVVAAPDSAASMTCPPPSPSPTPSTPHNHTLLITVTGPLKRRCPRRRRH</sequence>
<feature type="region of interest" description="Disordered" evidence="1">
    <location>
        <begin position="260"/>
        <end position="283"/>
    </location>
</feature>
<feature type="transmembrane region" description="Helical" evidence="2">
    <location>
        <begin position="237"/>
        <end position="256"/>
    </location>
</feature>
<gene>
    <name evidence="3" type="ORF">O3P69_001550</name>
</gene>
<protein>
    <submittedName>
        <fullName evidence="3">Uncharacterized protein</fullName>
    </submittedName>
</protein>
<dbReference type="EMBL" id="JARAKH010000003">
    <property type="protein sequence ID" value="KAK8405045.1"/>
    <property type="molecule type" value="Genomic_DNA"/>
</dbReference>
<accession>A0AAW0V2F9</accession>
<comment type="caution">
    <text evidence="3">The sequence shown here is derived from an EMBL/GenBank/DDBJ whole genome shotgun (WGS) entry which is preliminary data.</text>
</comment>
<keyword evidence="4" id="KW-1185">Reference proteome</keyword>
<reference evidence="3 4" key="1">
    <citation type="submission" date="2023-03" db="EMBL/GenBank/DDBJ databases">
        <title>High-quality genome of Scylla paramamosain provides insights in environmental adaptation.</title>
        <authorList>
            <person name="Zhang L."/>
        </authorList>
    </citation>
    <scope>NUCLEOTIDE SEQUENCE [LARGE SCALE GENOMIC DNA]</scope>
    <source>
        <strain evidence="3">LZ_2023a</strain>
        <tissue evidence="3">Muscle</tissue>
    </source>
</reference>
<feature type="compositionally biased region" description="Pro residues" evidence="1">
    <location>
        <begin position="265"/>
        <end position="275"/>
    </location>
</feature>
<name>A0AAW0V2F9_SCYPA</name>